<gene>
    <name evidence="2" type="ORF">BM221_001690</name>
</gene>
<organism evidence="2 3">
    <name type="scientific">Beauveria bassiana</name>
    <name type="common">White muscardine disease fungus</name>
    <name type="synonym">Tritirachium shiotae</name>
    <dbReference type="NCBI Taxonomy" id="176275"/>
    <lineage>
        <taxon>Eukaryota</taxon>
        <taxon>Fungi</taxon>
        <taxon>Dikarya</taxon>
        <taxon>Ascomycota</taxon>
        <taxon>Pezizomycotina</taxon>
        <taxon>Sordariomycetes</taxon>
        <taxon>Hypocreomycetidae</taxon>
        <taxon>Hypocreales</taxon>
        <taxon>Cordycipitaceae</taxon>
        <taxon>Beauveria</taxon>
    </lineage>
</organism>
<name>A0A2N6NWF8_BEABA</name>
<evidence type="ECO:0000256" key="1">
    <source>
        <dbReference type="SAM" id="MobiDB-lite"/>
    </source>
</evidence>
<evidence type="ECO:0000313" key="3">
    <source>
        <dbReference type="Proteomes" id="UP000235728"/>
    </source>
</evidence>
<dbReference type="AlphaFoldDB" id="A0A2N6NWF8"/>
<feature type="region of interest" description="Disordered" evidence="1">
    <location>
        <begin position="1"/>
        <end position="24"/>
    </location>
</feature>
<dbReference type="Proteomes" id="UP000235728">
    <property type="component" value="Unassembled WGS sequence"/>
</dbReference>
<feature type="region of interest" description="Disordered" evidence="1">
    <location>
        <begin position="77"/>
        <end position="113"/>
    </location>
</feature>
<sequence>MADHNHDASTPCSSTTSTTSLDRKTQPVVVQLTRVAAAAAASSTQAAGDFSSYLALKSPLFVDLEGDFGGSYSRHASLAESDSDMHGAEDDSGRGGGMATATRIRHRRRTRTRTRKIRSIWRRRKQRLYKYQKNAQAIAQAVGQYADDDERACASRVDTTAAIPV</sequence>
<comment type="caution">
    <text evidence="2">The sequence shown here is derived from an EMBL/GenBank/DDBJ whole genome shotgun (WGS) entry which is preliminary data.</text>
</comment>
<accession>A0A2N6NWF8</accession>
<proteinExistence type="predicted"/>
<feature type="compositionally biased region" description="Basic residues" evidence="1">
    <location>
        <begin position="103"/>
        <end position="113"/>
    </location>
</feature>
<evidence type="ECO:0000313" key="2">
    <source>
        <dbReference type="EMBL" id="PMB71600.1"/>
    </source>
</evidence>
<reference evidence="2 3" key="1">
    <citation type="journal article" date="2016" name="Appl. Microbiol. Biotechnol.">
        <title>Characterization of T-DNA insertion mutants with decreased virulence in the entomopathogenic fungus Beauveria bassiana JEF-007.</title>
        <authorList>
            <person name="Kim S."/>
            <person name="Lee S.J."/>
            <person name="Nai Y.S."/>
            <person name="Yu J.S."/>
            <person name="Lee M.R."/>
            <person name="Yang Y.T."/>
            <person name="Kim J.S."/>
        </authorList>
    </citation>
    <scope>NUCLEOTIDE SEQUENCE [LARGE SCALE GENOMIC DNA]</scope>
    <source>
        <strain evidence="2 3">JEF-007</strain>
    </source>
</reference>
<feature type="compositionally biased region" description="Basic and acidic residues" evidence="1">
    <location>
        <begin position="83"/>
        <end position="93"/>
    </location>
</feature>
<feature type="compositionally biased region" description="Low complexity" evidence="1">
    <location>
        <begin position="9"/>
        <end position="20"/>
    </location>
</feature>
<protein>
    <submittedName>
        <fullName evidence="2">Uncharacterized protein</fullName>
    </submittedName>
</protein>
<dbReference type="EMBL" id="MRVG01000002">
    <property type="protein sequence ID" value="PMB71600.1"/>
    <property type="molecule type" value="Genomic_DNA"/>
</dbReference>